<reference evidence="1" key="1">
    <citation type="submission" date="2022-03" db="EMBL/GenBank/DDBJ databases">
        <authorList>
            <person name="Martin C."/>
        </authorList>
    </citation>
    <scope>NUCLEOTIDE SEQUENCE</scope>
</reference>
<gene>
    <name evidence="1" type="ORF">OFUS_LOCUS15220</name>
</gene>
<sequence length="169" mass="18887">DYELHNWIQELKTPPEGPGLNGLPNKLIETEDICSVVTPLIFQASVQHAAVNFSQYDESAFPPNYPGILHGDPPTDKKPRSEEDIINALPTKSETLDILILTKILSSRGTNALGDFEVQYCHDPITLSALKSFREELAKIDKEIKTKNKTRDNKYPYLSPSEIPNAISI</sequence>
<dbReference type="GO" id="GO:0016702">
    <property type="term" value="F:oxidoreductase activity, acting on single donors with incorporation of molecular oxygen, incorporation of two atoms of oxygen"/>
    <property type="evidence" value="ECO:0007669"/>
    <property type="project" value="InterPro"/>
</dbReference>
<dbReference type="Pfam" id="PF00305">
    <property type="entry name" value="Lipoxygenase"/>
    <property type="match status" value="1"/>
</dbReference>
<dbReference type="PANTHER" id="PTHR11771">
    <property type="entry name" value="LIPOXYGENASE"/>
    <property type="match status" value="1"/>
</dbReference>
<dbReference type="PROSITE" id="PS51393">
    <property type="entry name" value="LIPOXYGENASE_3"/>
    <property type="match status" value="1"/>
</dbReference>
<dbReference type="Proteomes" id="UP000749559">
    <property type="component" value="Unassembled WGS sequence"/>
</dbReference>
<dbReference type="AlphaFoldDB" id="A0A8J1TTV1"/>
<accession>A0A8J1TTV1</accession>
<dbReference type="InterPro" id="IPR013819">
    <property type="entry name" value="LipOase_C"/>
</dbReference>
<dbReference type="InterPro" id="IPR000907">
    <property type="entry name" value="LipOase"/>
</dbReference>
<dbReference type="InterPro" id="IPR036226">
    <property type="entry name" value="LipOase_C_sf"/>
</dbReference>
<dbReference type="OrthoDB" id="407298at2759"/>
<feature type="non-terminal residue" evidence="1">
    <location>
        <position position="169"/>
    </location>
</feature>
<dbReference type="Gene3D" id="1.20.245.10">
    <property type="entry name" value="Lipoxygenase-1, Domain 5"/>
    <property type="match status" value="1"/>
</dbReference>
<organism evidence="1 2">
    <name type="scientific">Owenia fusiformis</name>
    <name type="common">Polychaete worm</name>
    <dbReference type="NCBI Taxonomy" id="6347"/>
    <lineage>
        <taxon>Eukaryota</taxon>
        <taxon>Metazoa</taxon>
        <taxon>Spiralia</taxon>
        <taxon>Lophotrochozoa</taxon>
        <taxon>Annelida</taxon>
        <taxon>Polychaeta</taxon>
        <taxon>Sedentaria</taxon>
        <taxon>Canalipalpata</taxon>
        <taxon>Sabellida</taxon>
        <taxon>Oweniida</taxon>
        <taxon>Oweniidae</taxon>
        <taxon>Owenia</taxon>
    </lineage>
</organism>
<name>A0A8J1TTV1_OWEFU</name>
<keyword evidence="2" id="KW-1185">Reference proteome</keyword>
<evidence type="ECO:0000313" key="2">
    <source>
        <dbReference type="Proteomes" id="UP000749559"/>
    </source>
</evidence>
<dbReference type="SUPFAM" id="SSF48484">
    <property type="entry name" value="Lipoxigenase"/>
    <property type="match status" value="1"/>
</dbReference>
<protein>
    <submittedName>
        <fullName evidence="1">Uncharacterized protein</fullName>
    </submittedName>
</protein>
<evidence type="ECO:0000313" key="1">
    <source>
        <dbReference type="EMBL" id="CAH1789944.1"/>
    </source>
</evidence>
<dbReference type="GO" id="GO:0046872">
    <property type="term" value="F:metal ion binding"/>
    <property type="evidence" value="ECO:0007669"/>
    <property type="project" value="InterPro"/>
</dbReference>
<dbReference type="GO" id="GO:0034440">
    <property type="term" value="P:lipid oxidation"/>
    <property type="evidence" value="ECO:0007669"/>
    <property type="project" value="InterPro"/>
</dbReference>
<comment type="caution">
    <text evidence="1">The sequence shown here is derived from an EMBL/GenBank/DDBJ whole genome shotgun (WGS) entry which is preliminary data.</text>
</comment>
<dbReference type="EMBL" id="CAIIXF020000007">
    <property type="protein sequence ID" value="CAH1789944.1"/>
    <property type="molecule type" value="Genomic_DNA"/>
</dbReference>
<proteinExistence type="predicted"/>